<organism evidence="1 2">
    <name type="scientific">Candidatus Methanogaster sp</name>
    <dbReference type="NCBI Taxonomy" id="3386292"/>
    <lineage>
        <taxon>Archaea</taxon>
        <taxon>Methanobacteriati</taxon>
        <taxon>Methanobacteriota</taxon>
        <taxon>Stenosarchaea group</taxon>
        <taxon>Methanomicrobia</taxon>
        <taxon>Methanosarcinales</taxon>
        <taxon>ANME-2 cluster</taxon>
        <taxon>Candidatus Methanogasteraceae</taxon>
        <taxon>Candidatus Methanogaster</taxon>
    </lineage>
</organism>
<sequence>MTTAFRISEEILEYIKTGGWITVGEISEQVGIVPEKSIKILDFLSEFGFIEFDSDNSRIRITDLGKRFLELPEI</sequence>
<gene>
    <name evidence="1" type="ORF">C4B59_02295</name>
</gene>
<dbReference type="Proteomes" id="UP000248329">
    <property type="component" value="Unassembled WGS sequence"/>
</dbReference>
<name>A0AC61L5R8_9EURY</name>
<evidence type="ECO:0000313" key="2">
    <source>
        <dbReference type="Proteomes" id="UP000248329"/>
    </source>
</evidence>
<comment type="caution">
    <text evidence="1">The sequence shown here is derived from an EMBL/GenBank/DDBJ whole genome shotgun (WGS) entry which is preliminary data.</text>
</comment>
<accession>A0AC61L5R8</accession>
<protein>
    <submittedName>
        <fullName evidence="1">Uncharacterized protein</fullName>
    </submittedName>
</protein>
<dbReference type="EMBL" id="PQXF01000003">
    <property type="protein sequence ID" value="PXF61708.1"/>
    <property type="molecule type" value="Genomic_DNA"/>
</dbReference>
<proteinExistence type="predicted"/>
<reference evidence="1" key="1">
    <citation type="submission" date="2018-01" db="EMBL/GenBank/DDBJ databases">
        <authorList>
            <person name="Krukenberg V."/>
        </authorList>
    </citation>
    <scope>NUCLEOTIDE SEQUENCE</scope>
    <source>
        <strain evidence="1">E20ANME2</strain>
    </source>
</reference>
<evidence type="ECO:0000313" key="1">
    <source>
        <dbReference type="EMBL" id="PXF61708.1"/>
    </source>
</evidence>